<dbReference type="InterPro" id="IPR013785">
    <property type="entry name" value="Aldolase_TIM"/>
</dbReference>
<dbReference type="PIRSF" id="PIRSF034452">
    <property type="entry name" value="TIM-br_sig_trnsd"/>
    <property type="match status" value="1"/>
</dbReference>
<dbReference type="EMBL" id="JBBPHU010000001">
    <property type="protein sequence ID" value="KAK7524246.1"/>
    <property type="molecule type" value="Genomic_DNA"/>
</dbReference>
<evidence type="ECO:0000313" key="2">
    <source>
        <dbReference type="EMBL" id="KAK7524246.1"/>
    </source>
</evidence>
<reference evidence="2 3" key="1">
    <citation type="submission" date="2024-04" db="EMBL/GenBank/DDBJ databases">
        <title>Phyllosticta paracitricarpa is synonymous to the EU quarantine fungus P. citricarpa based on phylogenomic analyses.</title>
        <authorList>
            <consortium name="Lawrence Berkeley National Laboratory"/>
            <person name="Van Ingen-Buijs V.A."/>
            <person name="Van Westerhoven A.C."/>
            <person name="Haridas S."/>
            <person name="Skiadas P."/>
            <person name="Martin F."/>
            <person name="Groenewald J.Z."/>
            <person name="Crous P.W."/>
            <person name="Seidl M.F."/>
        </authorList>
    </citation>
    <scope>NUCLEOTIDE SEQUENCE [LARGE SCALE GENOMIC DNA]</scope>
    <source>
        <strain evidence="2 3">CBS 123371</strain>
    </source>
</reference>
<dbReference type="InterPro" id="IPR051353">
    <property type="entry name" value="Tobamovirus_resist_UPF0261"/>
</dbReference>
<dbReference type="PANTHER" id="PTHR31862">
    <property type="entry name" value="UPF0261 DOMAIN PROTEIN (AFU_ORTHOLOGUE AFUA_1G10120)"/>
    <property type="match status" value="1"/>
</dbReference>
<evidence type="ECO:0000259" key="1">
    <source>
        <dbReference type="Pfam" id="PF09370"/>
    </source>
</evidence>
<dbReference type="Pfam" id="PF09370">
    <property type="entry name" value="PEP_hydrolase"/>
    <property type="match status" value="1"/>
</dbReference>
<dbReference type="Gene3D" id="3.20.20.70">
    <property type="entry name" value="Aldolase class I"/>
    <property type="match status" value="1"/>
</dbReference>
<dbReference type="Proteomes" id="UP001363622">
    <property type="component" value="Unassembled WGS sequence"/>
</dbReference>
<dbReference type="InterPro" id="IPR009215">
    <property type="entry name" value="TIM-br_IGPS-like"/>
</dbReference>
<evidence type="ECO:0000313" key="3">
    <source>
        <dbReference type="Proteomes" id="UP001363622"/>
    </source>
</evidence>
<comment type="caution">
    <text evidence="2">The sequence shown here is derived from an EMBL/GenBank/DDBJ whole genome shotgun (WGS) entry which is preliminary data.</text>
</comment>
<dbReference type="SUPFAM" id="SSF51621">
    <property type="entry name" value="Phosphoenolpyruvate/pyruvate domain"/>
    <property type="match status" value="1"/>
</dbReference>
<sequence length="281" mass="29478">MPPPTDRREILAKLRAQVNEGRPIVGAGAGIGLSAKFIEQGGGDLIIIYNSGRYRMAGRGSLAGLMPYGSANETCREMTREIHPILSHTPLLAGLCATDPFLPPVTLLPELRRLGIAGIQNFPTVGLIDGKFRAQLEATGMSYGAEVDMIRDAHALDILTTPYVFDPEQAAAMAQAGADVVVAHMGLTTGGSIGAASGAAGKMLEQCVDEIQAIRDAAVAVKSDVLVLCHGGPISAPEDAQFVLSRTKGVHGFYGASSVERLPVETAITNTMKEFKGVQLA</sequence>
<protein>
    <submittedName>
        <fullName evidence="2">TIM-barrel enzyme family protein</fullName>
    </submittedName>
</protein>
<keyword evidence="3" id="KW-1185">Reference proteome</keyword>
<dbReference type="InterPro" id="IPR015813">
    <property type="entry name" value="Pyrv/PenolPyrv_kinase-like_dom"/>
</dbReference>
<feature type="domain" description="TIM-barrel" evidence="1">
    <location>
        <begin position="9"/>
        <end position="277"/>
    </location>
</feature>
<dbReference type="PANTHER" id="PTHR31862:SF1">
    <property type="entry name" value="UPF0261 DOMAIN PROTEIN (AFU_ORTHOLOGUE AFUA_1G10120)"/>
    <property type="match status" value="1"/>
</dbReference>
<accession>A0ABR1L3M6</accession>
<name>A0ABR1L3M6_9PEZI</name>
<gene>
    <name evidence="2" type="ORF">IWZ03DRAFT_366704</name>
</gene>
<proteinExistence type="predicted"/>
<organism evidence="2 3">
    <name type="scientific">Phyllosticta citriasiana</name>
    <dbReference type="NCBI Taxonomy" id="595635"/>
    <lineage>
        <taxon>Eukaryota</taxon>
        <taxon>Fungi</taxon>
        <taxon>Dikarya</taxon>
        <taxon>Ascomycota</taxon>
        <taxon>Pezizomycotina</taxon>
        <taxon>Dothideomycetes</taxon>
        <taxon>Dothideomycetes incertae sedis</taxon>
        <taxon>Botryosphaeriales</taxon>
        <taxon>Phyllostictaceae</taxon>
        <taxon>Phyllosticta</taxon>
    </lineage>
</organism>